<sequence>MLCQAVILNLAADRVDDKKPQNCIIVSNTVTRICTKMMGAAGPMPCDTAIPSAIAAIPGTHLTISGTLSTTKIIMANWSRTMWQSVVNRAVRMLAARPFGSHFFSAVVIVSGN</sequence>
<dbReference type="EMBL" id="JAHQIW010003786">
    <property type="protein sequence ID" value="KAJ1360157.1"/>
    <property type="molecule type" value="Genomic_DNA"/>
</dbReference>
<organism evidence="1 2">
    <name type="scientific">Parelaphostrongylus tenuis</name>
    <name type="common">Meningeal worm</name>
    <dbReference type="NCBI Taxonomy" id="148309"/>
    <lineage>
        <taxon>Eukaryota</taxon>
        <taxon>Metazoa</taxon>
        <taxon>Ecdysozoa</taxon>
        <taxon>Nematoda</taxon>
        <taxon>Chromadorea</taxon>
        <taxon>Rhabditida</taxon>
        <taxon>Rhabditina</taxon>
        <taxon>Rhabditomorpha</taxon>
        <taxon>Strongyloidea</taxon>
        <taxon>Metastrongylidae</taxon>
        <taxon>Parelaphostrongylus</taxon>
    </lineage>
</organism>
<gene>
    <name evidence="1" type="ORF">KIN20_019070</name>
</gene>
<dbReference type="Proteomes" id="UP001196413">
    <property type="component" value="Unassembled WGS sequence"/>
</dbReference>
<accession>A0AAD5N2P9</accession>
<evidence type="ECO:0000313" key="1">
    <source>
        <dbReference type="EMBL" id="KAJ1360157.1"/>
    </source>
</evidence>
<protein>
    <submittedName>
        <fullName evidence="1">Uncharacterized protein</fullName>
    </submittedName>
</protein>
<reference evidence="1" key="1">
    <citation type="submission" date="2021-06" db="EMBL/GenBank/DDBJ databases">
        <title>Parelaphostrongylus tenuis whole genome reference sequence.</title>
        <authorList>
            <person name="Garwood T.J."/>
            <person name="Larsen P.A."/>
            <person name="Fountain-Jones N.M."/>
            <person name="Garbe J.R."/>
            <person name="Macchietto M.G."/>
            <person name="Kania S.A."/>
            <person name="Gerhold R.W."/>
            <person name="Richards J.E."/>
            <person name="Wolf T.M."/>
        </authorList>
    </citation>
    <scope>NUCLEOTIDE SEQUENCE</scope>
    <source>
        <strain evidence="1">MNPRO001-30</strain>
        <tissue evidence="1">Meninges</tissue>
    </source>
</reference>
<proteinExistence type="predicted"/>
<evidence type="ECO:0000313" key="2">
    <source>
        <dbReference type="Proteomes" id="UP001196413"/>
    </source>
</evidence>
<comment type="caution">
    <text evidence="1">The sequence shown here is derived from an EMBL/GenBank/DDBJ whole genome shotgun (WGS) entry which is preliminary data.</text>
</comment>
<name>A0AAD5N2P9_PARTN</name>
<keyword evidence="2" id="KW-1185">Reference proteome</keyword>
<dbReference type="AlphaFoldDB" id="A0AAD5N2P9"/>